<dbReference type="GO" id="GO:0016740">
    <property type="term" value="F:transferase activity"/>
    <property type="evidence" value="ECO:0007669"/>
    <property type="project" value="UniProtKB-KW"/>
</dbReference>
<keyword evidence="7" id="KW-0560">Oxidoreductase</keyword>
<dbReference type="EC" id="1.1.1.102" evidence="9"/>
<evidence type="ECO:0000256" key="12">
    <source>
        <dbReference type="SAM" id="Phobius"/>
    </source>
</evidence>
<keyword evidence="12" id="KW-1133">Transmembrane helix</keyword>
<dbReference type="GO" id="GO:0030148">
    <property type="term" value="P:sphingolipid biosynthetic process"/>
    <property type="evidence" value="ECO:0007669"/>
    <property type="project" value="InterPro"/>
</dbReference>
<accession>M9MFD1</accession>
<keyword evidence="12" id="KW-0812">Transmembrane</keyword>
<evidence type="ECO:0000256" key="9">
    <source>
        <dbReference type="ARBA" id="ARBA00026112"/>
    </source>
</evidence>
<evidence type="ECO:0000256" key="7">
    <source>
        <dbReference type="ARBA" id="ARBA00023002"/>
    </source>
</evidence>
<dbReference type="EMBL" id="DF196776">
    <property type="protein sequence ID" value="GAC74232.1"/>
    <property type="molecule type" value="Genomic_DNA"/>
</dbReference>
<evidence type="ECO:0000256" key="11">
    <source>
        <dbReference type="ARBA" id="ARBA00048930"/>
    </source>
</evidence>
<comment type="subcellular location">
    <subcellularLocation>
        <location evidence="1">Endoplasmic reticulum</location>
    </subcellularLocation>
</comment>
<dbReference type="AlphaFoldDB" id="M9MFD1"/>
<evidence type="ECO:0000256" key="8">
    <source>
        <dbReference type="ARBA" id="ARBA00023098"/>
    </source>
</evidence>
<evidence type="ECO:0000256" key="3">
    <source>
        <dbReference type="ARBA" id="ARBA00004991"/>
    </source>
</evidence>
<comment type="pathway">
    <text evidence="3">Sphingolipid metabolism.</text>
</comment>
<feature type="transmembrane region" description="Helical" evidence="12">
    <location>
        <begin position="211"/>
        <end position="227"/>
    </location>
</feature>
<keyword evidence="8" id="KW-0443">Lipid metabolism</keyword>
<evidence type="ECO:0000256" key="10">
    <source>
        <dbReference type="ARBA" id="ARBA00044737"/>
    </source>
</evidence>
<evidence type="ECO:0000256" key="5">
    <source>
        <dbReference type="ARBA" id="ARBA00022857"/>
    </source>
</evidence>
<dbReference type="PRINTS" id="PR00081">
    <property type="entry name" value="GDHRDH"/>
</dbReference>
<dbReference type="InterPro" id="IPR045022">
    <property type="entry name" value="KDSR-like"/>
</dbReference>
<evidence type="ECO:0000256" key="2">
    <source>
        <dbReference type="ARBA" id="ARBA00004760"/>
    </source>
</evidence>
<evidence type="ECO:0000256" key="1">
    <source>
        <dbReference type="ARBA" id="ARBA00004240"/>
    </source>
</evidence>
<keyword evidence="12" id="KW-0472">Membrane</keyword>
<dbReference type="CDD" id="cd08939">
    <property type="entry name" value="KDSR-like_SDR_c"/>
    <property type="match status" value="1"/>
</dbReference>
<dbReference type="GO" id="GO:0006666">
    <property type="term" value="P:3-keto-sphinganine metabolic process"/>
    <property type="evidence" value="ECO:0007669"/>
    <property type="project" value="InterPro"/>
</dbReference>
<reference evidence="14" key="1">
    <citation type="journal article" date="2013" name="Genome Announc.">
        <title>Genome sequence of the basidiomycetous yeast Pseudozyma antarctica T-34, a producer of the glycolipid biosurfactants mannosylerythritol lipids.</title>
        <authorList>
            <person name="Morita T."/>
            <person name="Koike H."/>
            <person name="Koyama Y."/>
            <person name="Hagiwara H."/>
            <person name="Ito E."/>
            <person name="Fukuoka T."/>
            <person name="Imura T."/>
            <person name="Machida M."/>
            <person name="Kitamoto D."/>
        </authorList>
    </citation>
    <scope>NUCLEOTIDE SEQUENCE [LARGE SCALE GENOMIC DNA]</scope>
    <source>
        <strain evidence="14">T-34</strain>
    </source>
</reference>
<dbReference type="Proteomes" id="UP000011976">
    <property type="component" value="Unassembled WGS sequence"/>
</dbReference>
<protein>
    <recommendedName>
        <fullName evidence="9">3-dehydrosphinganine reductase</fullName>
        <ecNumber evidence="9">1.1.1.102</ecNumber>
    </recommendedName>
</protein>
<dbReference type="SUPFAM" id="SSF51735">
    <property type="entry name" value="NAD(P)-binding Rossmann-fold domains"/>
    <property type="match status" value="1"/>
</dbReference>
<keyword evidence="13" id="KW-0808">Transferase</keyword>
<dbReference type="PANTHER" id="PTHR43550">
    <property type="entry name" value="3-KETODIHYDROSPHINGOSINE REDUCTASE"/>
    <property type="match status" value="1"/>
</dbReference>
<dbReference type="Pfam" id="PF00106">
    <property type="entry name" value="adh_short"/>
    <property type="match status" value="2"/>
</dbReference>
<proteinExistence type="predicted"/>
<evidence type="ECO:0000256" key="4">
    <source>
        <dbReference type="ARBA" id="ARBA00022824"/>
    </source>
</evidence>
<keyword evidence="4" id="KW-0256">Endoplasmic reticulum</keyword>
<sequence>MAGHSLVWTTSGAVLVGVVLSLILSTTMGLLGGKKWKPQGKNVFITGGSQGLGLALAELLAAKGANVTICSRTESKLREAVEKVKAAAKSSQQKMEYVAADVSTFEGAKEAIARCDVVPDTIFCCAGGAKPGFFLEQTESDFEQGMKTDYWTCLATAHVSTFYSTQSGSRAFSPGLQPDCSLTLPSCSLHNLERQAAANAMARNKVVDGKIVLVSSLLGFMGLIGYSQYAPMKYAIRGLAETLRSELLLYGISVQAYFPASILSPGFEQENRTKPKVTLEIEEGDSPLTPEQCAKGLVKAQAARPSIVGMRPRLTWLELCIVRTGVERGHFFITTDFNSELFRVAALGSAPTNSAVLDRALALVSWIAIPIWRSFVADRAVKKHRKEHLASLTAKAQS</sequence>
<comment type="function">
    <text evidence="10">Catalyzes the reduction of 3'-oxosphinganine (3-ketodihydrosphingosine/KDS) to sphinganine (dihydrosphingosine/DHS), the second step of de novo sphingolipid biosynthesis.</text>
</comment>
<feature type="transmembrane region" description="Helical" evidence="12">
    <location>
        <begin position="6"/>
        <end position="31"/>
    </location>
</feature>
<dbReference type="Gene3D" id="3.40.50.720">
    <property type="entry name" value="NAD(P)-binding Rossmann-like Domain"/>
    <property type="match status" value="1"/>
</dbReference>
<keyword evidence="5" id="KW-0521">NADP</keyword>
<dbReference type="InterPro" id="IPR002347">
    <property type="entry name" value="SDR_fam"/>
</dbReference>
<dbReference type="GO" id="GO:0005789">
    <property type="term" value="C:endoplasmic reticulum membrane"/>
    <property type="evidence" value="ECO:0007669"/>
    <property type="project" value="TreeGrafter"/>
</dbReference>
<name>M9MFD1_PSEA3</name>
<dbReference type="STRING" id="1151754.M9MFD1"/>
<evidence type="ECO:0000256" key="6">
    <source>
        <dbReference type="ARBA" id="ARBA00022919"/>
    </source>
</evidence>
<comment type="catalytic activity">
    <reaction evidence="11">
        <text>sphinganine + NADP(+) = 3-oxosphinganine + NADPH + H(+)</text>
        <dbReference type="Rhea" id="RHEA:22640"/>
        <dbReference type="ChEBI" id="CHEBI:15378"/>
        <dbReference type="ChEBI" id="CHEBI:57783"/>
        <dbReference type="ChEBI" id="CHEBI:57817"/>
        <dbReference type="ChEBI" id="CHEBI:58299"/>
        <dbReference type="ChEBI" id="CHEBI:58349"/>
        <dbReference type="EC" id="1.1.1.102"/>
    </reaction>
    <physiologicalReaction direction="right-to-left" evidence="11">
        <dbReference type="Rhea" id="RHEA:22642"/>
    </physiologicalReaction>
</comment>
<gene>
    <name evidence="13" type="ORF">PANT_10c00066</name>
</gene>
<dbReference type="InterPro" id="IPR036291">
    <property type="entry name" value="NAD(P)-bd_dom_sf"/>
</dbReference>
<comment type="pathway">
    <text evidence="2">Lipid metabolism; sphingolipid metabolism.</text>
</comment>
<evidence type="ECO:0000313" key="14">
    <source>
        <dbReference type="Proteomes" id="UP000011976"/>
    </source>
</evidence>
<organism evidence="13 14">
    <name type="scientific">Pseudozyma antarctica (strain T-34)</name>
    <name type="common">Yeast</name>
    <name type="synonym">Candida antarctica</name>
    <dbReference type="NCBI Taxonomy" id="1151754"/>
    <lineage>
        <taxon>Eukaryota</taxon>
        <taxon>Fungi</taxon>
        <taxon>Dikarya</taxon>
        <taxon>Basidiomycota</taxon>
        <taxon>Ustilaginomycotina</taxon>
        <taxon>Ustilaginomycetes</taxon>
        <taxon>Ustilaginales</taxon>
        <taxon>Ustilaginaceae</taxon>
        <taxon>Moesziomyces</taxon>
    </lineage>
</organism>
<dbReference type="OrthoDB" id="10267115at2759"/>
<dbReference type="GO" id="GO:0047560">
    <property type="term" value="F:3-dehydrosphinganine reductase activity"/>
    <property type="evidence" value="ECO:0007669"/>
    <property type="project" value="UniProtKB-EC"/>
</dbReference>
<dbReference type="PANTHER" id="PTHR43550:SF3">
    <property type="entry name" value="3-KETODIHYDROSPHINGOSINE REDUCTASE"/>
    <property type="match status" value="1"/>
</dbReference>
<evidence type="ECO:0000313" key="13">
    <source>
        <dbReference type="EMBL" id="GAC74232.1"/>
    </source>
</evidence>
<keyword evidence="6" id="KW-0746">Sphingolipid metabolism</keyword>